<reference evidence="2 3" key="1">
    <citation type="submission" date="2015-04" db="EMBL/GenBank/DDBJ databases">
        <title>Taxonomic description and genome sequence of Salinicoccus sediminis sp. nov., a novel hyper halotolerant bacterium isolated from marine sediment.</title>
        <authorList>
            <person name="Mathan Kumar R."/>
            <person name="Kaur G."/>
            <person name="Kumar N."/>
            <person name="Kumar A."/>
            <person name="Singh N.K."/>
            <person name="Kaur N."/>
            <person name="Mayilraj S."/>
        </authorList>
    </citation>
    <scope>NUCLEOTIDE SEQUENCE [LARGE SCALE GENOMIC DNA]</scope>
    <source>
        <strain evidence="2 3">SV-16</strain>
    </source>
</reference>
<feature type="transmembrane region" description="Helical" evidence="1">
    <location>
        <begin position="6"/>
        <end position="30"/>
    </location>
</feature>
<comment type="caution">
    <text evidence="2">The sequence shown here is derived from an EMBL/GenBank/DDBJ whole genome shotgun (WGS) entry which is preliminary data.</text>
</comment>
<proteinExistence type="predicted"/>
<dbReference type="PATRIC" id="fig|1432562.3.peg.873"/>
<dbReference type="Proteomes" id="UP000034287">
    <property type="component" value="Unassembled WGS sequence"/>
</dbReference>
<evidence type="ECO:0000256" key="1">
    <source>
        <dbReference type="SAM" id="Phobius"/>
    </source>
</evidence>
<dbReference type="STRING" id="1432562.WN59_04470"/>
<evidence type="ECO:0000313" key="3">
    <source>
        <dbReference type="Proteomes" id="UP000034287"/>
    </source>
</evidence>
<keyword evidence="1" id="KW-0472">Membrane</keyword>
<dbReference type="OrthoDB" id="9887525at2"/>
<keyword evidence="1" id="KW-0812">Transmembrane</keyword>
<keyword evidence="3" id="KW-1185">Reference proteome</keyword>
<protein>
    <submittedName>
        <fullName evidence="2">Uncharacterized protein</fullName>
    </submittedName>
</protein>
<accession>A0A0M2SL05</accession>
<dbReference type="AlphaFoldDB" id="A0A0M2SL05"/>
<gene>
    <name evidence="2" type="ORF">WN59_04470</name>
</gene>
<keyword evidence="1" id="KW-1133">Transmembrane helix</keyword>
<dbReference type="RefSeq" id="WP_046513306.1">
    <property type="nucleotide sequence ID" value="NZ_LAYZ01000002.1"/>
</dbReference>
<evidence type="ECO:0000313" key="2">
    <source>
        <dbReference type="EMBL" id="KKK34913.1"/>
    </source>
</evidence>
<organism evidence="2 3">
    <name type="scientific">Salinicoccus sediminis</name>
    <dbReference type="NCBI Taxonomy" id="1432562"/>
    <lineage>
        <taxon>Bacteria</taxon>
        <taxon>Bacillati</taxon>
        <taxon>Bacillota</taxon>
        <taxon>Bacilli</taxon>
        <taxon>Bacillales</taxon>
        <taxon>Staphylococcaceae</taxon>
        <taxon>Salinicoccus</taxon>
    </lineage>
</organism>
<feature type="transmembrane region" description="Helical" evidence="1">
    <location>
        <begin position="42"/>
        <end position="65"/>
    </location>
</feature>
<sequence length="66" mass="7394">MDILIMILYVIFGFSLFLLGFTSILALLRLLKIWGPDGVNAYKLFVINAVIFTVSILGLVLLYNIS</sequence>
<dbReference type="EMBL" id="LAYZ01000002">
    <property type="protein sequence ID" value="KKK34913.1"/>
    <property type="molecule type" value="Genomic_DNA"/>
</dbReference>
<name>A0A0M2SL05_9STAP</name>